<proteinExistence type="inferred from homology"/>
<dbReference type="InterPro" id="IPR036291">
    <property type="entry name" value="NAD(P)-bd_dom_sf"/>
</dbReference>
<dbReference type="PANTHER" id="PTHR42760">
    <property type="entry name" value="SHORT-CHAIN DEHYDROGENASES/REDUCTASES FAMILY MEMBER"/>
    <property type="match status" value="1"/>
</dbReference>
<dbReference type="Gene3D" id="3.40.50.720">
    <property type="entry name" value="NAD(P)-binding Rossmann-like Domain"/>
    <property type="match status" value="1"/>
</dbReference>
<dbReference type="SUPFAM" id="SSF51735">
    <property type="entry name" value="NAD(P)-binding Rossmann-fold domains"/>
    <property type="match status" value="1"/>
</dbReference>
<dbReference type="PRINTS" id="PR00080">
    <property type="entry name" value="SDRFAMILY"/>
</dbReference>
<reference evidence="2" key="1">
    <citation type="submission" date="2020-05" db="EMBL/GenBank/DDBJ databases">
        <title>Nod-independent and nitrogen-fixing Bradyrhizobium aeschynomene sp. nov. isolated from nodules of Aeschynomene indica.</title>
        <authorList>
            <person name="Zhang Z."/>
        </authorList>
    </citation>
    <scope>NUCLEOTIDE SEQUENCE</scope>
    <source>
        <strain evidence="2">83012</strain>
    </source>
</reference>
<evidence type="ECO:0000313" key="3">
    <source>
        <dbReference type="Proteomes" id="UP000886476"/>
    </source>
</evidence>
<dbReference type="InterPro" id="IPR020904">
    <property type="entry name" value="Sc_DH/Rdtase_CS"/>
</dbReference>
<comment type="similarity">
    <text evidence="1">Belongs to the short-chain dehydrogenases/reductases (SDR) family.</text>
</comment>
<sequence>MSLDLDQDVRESAADDVAASVASCPFHRDVVAAERPQRSEQKTLVLTGGSRGIGHATARLFSDAGWRIITCSRQPFDGVRCPWDAGPDNHVQFDLSDRKAIPRAIADIKERLDGAPLHALINNAAISPKAEDGGRLDSLSTSVETWMTVFHVNFLGPILLARGLFEELKRGQGAVVNVTSIVGTRVHPFAGTAYATSKAALACLTREMAHDFAPHGIRVNAIAPGEIKTEMVSPETEARFSPLIPMRRIGAPEEVAKVLFFLCSDAASYVTGEEIQINGGQHL</sequence>
<dbReference type="Pfam" id="PF13561">
    <property type="entry name" value="adh_short_C2"/>
    <property type="match status" value="1"/>
</dbReference>
<evidence type="ECO:0000313" key="2">
    <source>
        <dbReference type="EMBL" id="NPU69139.1"/>
    </source>
</evidence>
<organism evidence="2 3">
    <name type="scientific">Bradyrhizobium aeschynomenes</name>
    <dbReference type="NCBI Taxonomy" id="2734909"/>
    <lineage>
        <taxon>Bacteria</taxon>
        <taxon>Pseudomonadati</taxon>
        <taxon>Pseudomonadota</taxon>
        <taxon>Alphaproteobacteria</taxon>
        <taxon>Hyphomicrobiales</taxon>
        <taxon>Nitrobacteraceae</taxon>
        <taxon>Bradyrhizobium</taxon>
    </lineage>
</organism>
<dbReference type="PRINTS" id="PR00081">
    <property type="entry name" value="GDHRDH"/>
</dbReference>
<dbReference type="RefSeq" id="WP_172114183.1">
    <property type="nucleotide sequence ID" value="NZ_JABFDM010000003.1"/>
</dbReference>
<comment type="caution">
    <text evidence="2">The sequence shown here is derived from an EMBL/GenBank/DDBJ whole genome shotgun (WGS) entry which is preliminary data.</text>
</comment>
<protein>
    <submittedName>
        <fullName evidence="2">SDR family oxidoreductase</fullName>
    </submittedName>
</protein>
<accession>A0ABX2CLR0</accession>
<dbReference type="EMBL" id="JABFDN010000014">
    <property type="protein sequence ID" value="NPU69139.1"/>
    <property type="molecule type" value="Genomic_DNA"/>
</dbReference>
<evidence type="ECO:0000256" key="1">
    <source>
        <dbReference type="ARBA" id="ARBA00006484"/>
    </source>
</evidence>
<dbReference type="Proteomes" id="UP000886476">
    <property type="component" value="Unassembled WGS sequence"/>
</dbReference>
<keyword evidence="3" id="KW-1185">Reference proteome</keyword>
<dbReference type="PANTHER" id="PTHR42760:SF106">
    <property type="entry name" value="PROTEIN FIXR"/>
    <property type="match status" value="1"/>
</dbReference>
<gene>
    <name evidence="2" type="ORF">HL667_29330</name>
</gene>
<dbReference type="CDD" id="cd05233">
    <property type="entry name" value="SDR_c"/>
    <property type="match status" value="1"/>
</dbReference>
<dbReference type="PROSITE" id="PS00061">
    <property type="entry name" value="ADH_SHORT"/>
    <property type="match status" value="1"/>
</dbReference>
<dbReference type="InterPro" id="IPR002347">
    <property type="entry name" value="SDR_fam"/>
</dbReference>
<name>A0ABX2CLR0_9BRAD</name>